<dbReference type="PANTHER" id="PTHR45624">
    <property type="entry name" value="MITOCHONDRIAL BASIC AMINO ACIDS TRANSPORTER-RELATED"/>
    <property type="match status" value="1"/>
</dbReference>
<dbReference type="InterPro" id="IPR050567">
    <property type="entry name" value="Mitochondrial_Carrier"/>
</dbReference>
<dbReference type="PROSITE" id="PS50920">
    <property type="entry name" value="SOLCAR"/>
    <property type="match status" value="5"/>
</dbReference>
<dbReference type="Proteomes" id="UP000007819">
    <property type="component" value="Chromosome X"/>
</dbReference>
<keyword evidence="6 11" id="KW-1133">Transmembrane helix</keyword>
<feature type="repeat" description="Solcar" evidence="9">
    <location>
        <begin position="68"/>
        <end position="151"/>
    </location>
</feature>
<proteinExistence type="inferred from homology"/>
<dbReference type="GO" id="GO:0005289">
    <property type="term" value="F:high-affinity L-arginine transmembrane transporter activity"/>
    <property type="evidence" value="ECO:0007669"/>
    <property type="project" value="TreeGrafter"/>
</dbReference>
<evidence type="ECO:0000256" key="10">
    <source>
        <dbReference type="RuleBase" id="RU000488"/>
    </source>
</evidence>
<dbReference type="InterPro" id="IPR023395">
    <property type="entry name" value="MCP_dom_sf"/>
</dbReference>
<evidence type="ECO:0000256" key="6">
    <source>
        <dbReference type="ARBA" id="ARBA00022989"/>
    </source>
</evidence>
<dbReference type="GeneID" id="100575532"/>
<feature type="transmembrane region" description="Helical" evidence="11">
    <location>
        <begin position="223"/>
        <end position="243"/>
    </location>
</feature>
<evidence type="ECO:0000256" key="8">
    <source>
        <dbReference type="ARBA" id="ARBA00023136"/>
    </source>
</evidence>
<dbReference type="SUPFAM" id="SSF103506">
    <property type="entry name" value="Mitochondrial carrier"/>
    <property type="match status" value="2"/>
</dbReference>
<keyword evidence="8 9" id="KW-0472">Membrane</keyword>
<keyword evidence="3 10" id="KW-0813">Transport</keyword>
<dbReference type="Gene3D" id="1.50.40.10">
    <property type="entry name" value="Mitochondrial carrier domain"/>
    <property type="match status" value="2"/>
</dbReference>
<dbReference type="PANTHER" id="PTHR45624:SF1">
    <property type="entry name" value="SD08189P"/>
    <property type="match status" value="1"/>
</dbReference>
<evidence type="ECO:0000313" key="12">
    <source>
        <dbReference type="EnsemblMetazoa" id="XP_008179310.1"/>
    </source>
</evidence>
<reference evidence="13" key="1">
    <citation type="submission" date="2010-06" db="EMBL/GenBank/DDBJ databases">
        <authorList>
            <person name="Jiang H."/>
            <person name="Abraham K."/>
            <person name="Ali S."/>
            <person name="Alsbrooks S.L."/>
            <person name="Anim B.N."/>
            <person name="Anosike U.S."/>
            <person name="Attaway T."/>
            <person name="Bandaranaike D.P."/>
            <person name="Battles P.K."/>
            <person name="Bell S.N."/>
            <person name="Bell A.V."/>
            <person name="Beltran B."/>
            <person name="Bickham C."/>
            <person name="Bustamante Y."/>
            <person name="Caleb T."/>
            <person name="Canada A."/>
            <person name="Cardenas V."/>
            <person name="Carter K."/>
            <person name="Chacko J."/>
            <person name="Chandrabose M.N."/>
            <person name="Chavez D."/>
            <person name="Chavez A."/>
            <person name="Chen L."/>
            <person name="Chu H.-S."/>
            <person name="Claassen K.J."/>
            <person name="Cockrell R."/>
            <person name="Collins M."/>
            <person name="Cooper J.A."/>
            <person name="Cree A."/>
            <person name="Curry S.M."/>
            <person name="Da Y."/>
            <person name="Dao M.D."/>
            <person name="Das B."/>
            <person name="Davila M.-L."/>
            <person name="Davy-Carroll L."/>
            <person name="Denson S."/>
            <person name="Dinh H."/>
            <person name="Ebong V.E."/>
            <person name="Edwards J.R."/>
            <person name="Egan A."/>
            <person name="El-Daye J."/>
            <person name="Escobedo L."/>
            <person name="Fernandez S."/>
            <person name="Fernando P.R."/>
            <person name="Flagg N."/>
            <person name="Forbes L.D."/>
            <person name="Fowler R.G."/>
            <person name="Fu Q."/>
            <person name="Gabisi R.A."/>
            <person name="Ganer J."/>
            <person name="Garbino Pronczuk A."/>
            <person name="Garcia R.M."/>
            <person name="Garner T."/>
            <person name="Garrett T.E."/>
            <person name="Gonzalez D.A."/>
            <person name="Hamid H."/>
            <person name="Hawkins E.S."/>
            <person name="Hirani K."/>
            <person name="Hogues M.E."/>
            <person name="Hollins B."/>
            <person name="Hsiao C.-H."/>
            <person name="Jabil R."/>
            <person name="James M.L."/>
            <person name="Jhangiani S.N."/>
            <person name="Johnson B."/>
            <person name="Johnson Q."/>
            <person name="Joshi V."/>
            <person name="Kalu J.B."/>
            <person name="Kam C."/>
            <person name="Kashfia A."/>
            <person name="Keebler J."/>
            <person name="Kisamo H."/>
            <person name="Kovar C.L."/>
            <person name="Lago L.A."/>
            <person name="Lai C.-Y."/>
            <person name="Laidlaw J."/>
            <person name="Lara F."/>
            <person name="Le T.-K."/>
            <person name="Lee S.L."/>
            <person name="Legall F.H."/>
            <person name="Lemon S.J."/>
            <person name="Lewis L.R."/>
            <person name="Li B."/>
            <person name="Liu Y."/>
            <person name="Liu Y.-S."/>
            <person name="Lopez J."/>
            <person name="Lozado R.J."/>
            <person name="Lu J."/>
            <person name="Madu R.C."/>
            <person name="Maheshwari M."/>
            <person name="Maheshwari R."/>
            <person name="Malloy K."/>
            <person name="Martinez E."/>
            <person name="Mathew T."/>
            <person name="Mercado I.C."/>
            <person name="Mercado C."/>
            <person name="Meyer B."/>
            <person name="Montgomery K."/>
            <person name="Morgan M.B."/>
            <person name="Munidasa M."/>
            <person name="Nazareth L.V."/>
            <person name="Nelson J."/>
            <person name="Ng B.M."/>
            <person name="Nguyen N.B."/>
            <person name="Nguyen P.Q."/>
            <person name="Nguyen T."/>
            <person name="Obregon M."/>
            <person name="Okwuonu G.O."/>
            <person name="Onwere C.G."/>
            <person name="Orozco G."/>
            <person name="Parra A."/>
            <person name="Patel S."/>
            <person name="Patil S."/>
            <person name="Perez A."/>
            <person name="Perez Y."/>
            <person name="Pham C."/>
            <person name="Primus E.L."/>
            <person name="Pu L.-L."/>
            <person name="Puazo M."/>
            <person name="Qin X."/>
            <person name="Quiroz J.B."/>
            <person name="Reese J."/>
            <person name="Richards S."/>
            <person name="Rives C.M."/>
            <person name="Robberts R."/>
            <person name="Ruiz S.J."/>
            <person name="Ruiz M.J."/>
            <person name="Santibanez J."/>
            <person name="Schneider B.W."/>
            <person name="Sisson I."/>
            <person name="Smith M."/>
            <person name="Sodergren E."/>
            <person name="Song X.-Z."/>
            <person name="Song B.B."/>
            <person name="Summersgill H."/>
            <person name="Thelus R."/>
            <person name="Thornton R.D."/>
            <person name="Trejos Z.Y."/>
            <person name="Usmani K."/>
            <person name="Vattathil S."/>
            <person name="Villasana D."/>
            <person name="Walker D.L."/>
            <person name="Wang S."/>
            <person name="Wang K."/>
            <person name="White C.S."/>
            <person name="Williams A.C."/>
            <person name="Williamson J."/>
            <person name="Wilson K."/>
            <person name="Woghiren I.O."/>
            <person name="Woodworth J.R."/>
            <person name="Worley K.C."/>
            <person name="Wright R.A."/>
            <person name="Wu W."/>
            <person name="Young L."/>
            <person name="Zhang L."/>
            <person name="Zhang J."/>
            <person name="Zhu Y."/>
            <person name="Muzny D.M."/>
            <person name="Weinstock G."/>
            <person name="Gibbs R.A."/>
        </authorList>
    </citation>
    <scope>NUCLEOTIDE SEQUENCE [LARGE SCALE GENOMIC DNA]</scope>
    <source>
        <strain evidence="13">LSR1</strain>
    </source>
</reference>
<evidence type="ECO:0000256" key="3">
    <source>
        <dbReference type="ARBA" id="ARBA00022448"/>
    </source>
</evidence>
<protein>
    <recommendedName>
        <fullName evidence="14">Mitochondrial carrier protein</fullName>
    </recommendedName>
</protein>
<keyword evidence="13" id="KW-1185">Reference proteome</keyword>
<sequence length="501" mass="56370">MQGVNYDVKCESADQVFKKIWKSEGFKGLYRGLGCTIVREFIGCSVFFGAYERAREQLKPVGKRKEDCSALATMVAGSLAGICTSSVVYPIDAIKSRVQMEVNDSEFQVIQKVMNIKDGSRGLYSGLLPTMMKTIPVTGVLLLTVEFSKPFYRKCILEIPSFYSNISYEKFFSFCDYLSGWTAGIVSTLIGHPIDTVKVIQQVNNSTVKTTVRDIYHQDKLKGYFRGMMFPILSVGVANSVFFGTYGNVMRLIQIQRDDNQTNKNIDVRFCSDAENLHNYWHLDVFLSGCIAGLPYAFINTPIEVIKTLLQARNVKKQDKVENTKIADPLKTTSAFKLIGELYKVNGIRSLFRGGTLLFIRDVPSMGIYMLSYEHLCSMLTKLPYSESKNESMPMHVQIMSGGVAGVLSWVLVLPFDVIKSKIITDSFTQPVYKGAWDCAKKTYNKGGAISFLRGFRLLCIRAFPVNGIAFATYEAIISRCHKRTDQLNQLKNTTIESKWI</sequence>
<comment type="similarity">
    <text evidence="2 10">Belongs to the mitochondrial carrier (TC 2.A.29) family.</text>
</comment>
<reference evidence="12" key="2">
    <citation type="submission" date="2022-06" db="UniProtKB">
        <authorList>
            <consortium name="EnsemblMetazoa"/>
        </authorList>
    </citation>
    <scope>IDENTIFICATION</scope>
</reference>
<dbReference type="GO" id="GO:1990575">
    <property type="term" value="P:mitochondrial L-ornithine transmembrane transport"/>
    <property type="evidence" value="ECO:0007669"/>
    <property type="project" value="TreeGrafter"/>
</dbReference>
<dbReference type="Pfam" id="PF00153">
    <property type="entry name" value="Mito_carr"/>
    <property type="match status" value="5"/>
</dbReference>
<evidence type="ECO:0000256" key="5">
    <source>
        <dbReference type="ARBA" id="ARBA00022737"/>
    </source>
</evidence>
<keyword evidence="5" id="KW-0677">Repeat</keyword>
<evidence type="ECO:0000313" key="13">
    <source>
        <dbReference type="Proteomes" id="UP000007819"/>
    </source>
</evidence>
<feature type="repeat" description="Solcar" evidence="9">
    <location>
        <begin position="171"/>
        <end position="252"/>
    </location>
</feature>
<keyword evidence="7" id="KW-0496">Mitochondrion</keyword>
<accession>A0A8R2B187</accession>
<feature type="repeat" description="Solcar" evidence="9">
    <location>
        <begin position="393"/>
        <end position="480"/>
    </location>
</feature>
<keyword evidence="4 9" id="KW-0812">Transmembrane</keyword>
<dbReference type="KEGG" id="api:100575532"/>
<dbReference type="GO" id="GO:0031966">
    <property type="term" value="C:mitochondrial membrane"/>
    <property type="evidence" value="ECO:0007669"/>
    <property type="project" value="UniProtKB-SubCell"/>
</dbReference>
<dbReference type="AlphaFoldDB" id="A0A8R2B187"/>
<name>A0A8R2B187_ACYPI</name>
<evidence type="ECO:0008006" key="14">
    <source>
        <dbReference type="Google" id="ProtNLM"/>
    </source>
</evidence>
<organism evidence="12 13">
    <name type="scientific">Acyrthosiphon pisum</name>
    <name type="common">Pea aphid</name>
    <dbReference type="NCBI Taxonomy" id="7029"/>
    <lineage>
        <taxon>Eukaryota</taxon>
        <taxon>Metazoa</taxon>
        <taxon>Ecdysozoa</taxon>
        <taxon>Arthropoda</taxon>
        <taxon>Hexapoda</taxon>
        <taxon>Insecta</taxon>
        <taxon>Pterygota</taxon>
        <taxon>Neoptera</taxon>
        <taxon>Paraneoptera</taxon>
        <taxon>Hemiptera</taxon>
        <taxon>Sternorrhyncha</taxon>
        <taxon>Aphidomorpha</taxon>
        <taxon>Aphidoidea</taxon>
        <taxon>Aphididae</taxon>
        <taxon>Macrosiphini</taxon>
        <taxon>Acyrthosiphon</taxon>
    </lineage>
</organism>
<dbReference type="OrthoDB" id="193856at2759"/>
<feature type="repeat" description="Solcar" evidence="9">
    <location>
        <begin position="1"/>
        <end position="57"/>
    </location>
</feature>
<evidence type="ECO:0000256" key="1">
    <source>
        <dbReference type="ARBA" id="ARBA00004225"/>
    </source>
</evidence>
<dbReference type="RefSeq" id="XP_008179310.1">
    <property type="nucleotide sequence ID" value="XM_008181088.2"/>
</dbReference>
<evidence type="ECO:0000256" key="11">
    <source>
        <dbReference type="SAM" id="Phobius"/>
    </source>
</evidence>
<evidence type="ECO:0000256" key="4">
    <source>
        <dbReference type="ARBA" id="ARBA00022692"/>
    </source>
</evidence>
<dbReference type="InterPro" id="IPR018108">
    <property type="entry name" value="MCP_transmembrane"/>
</dbReference>
<evidence type="ECO:0000256" key="7">
    <source>
        <dbReference type="ARBA" id="ARBA00023128"/>
    </source>
</evidence>
<feature type="repeat" description="Solcar" evidence="9">
    <location>
        <begin position="280"/>
        <end position="379"/>
    </location>
</feature>
<comment type="subcellular location">
    <subcellularLocation>
        <location evidence="1">Mitochondrion membrane</location>
        <topology evidence="1">Multi-pass membrane protein</topology>
    </subcellularLocation>
</comment>
<evidence type="ECO:0000256" key="2">
    <source>
        <dbReference type="ARBA" id="ARBA00006375"/>
    </source>
</evidence>
<dbReference type="EnsemblMetazoa" id="XM_008181088.3">
    <property type="protein sequence ID" value="XP_008179310.1"/>
    <property type="gene ID" value="LOC100575532"/>
</dbReference>
<feature type="transmembrane region" description="Helical" evidence="11">
    <location>
        <begin position="71"/>
        <end position="91"/>
    </location>
</feature>
<evidence type="ECO:0000256" key="9">
    <source>
        <dbReference type="PROSITE-ProRule" id="PRU00282"/>
    </source>
</evidence>